<sequence length="231" mass="26270">MNKVSTLIFGVLFLLSYQLRAQKEVIEYQTGFDAKTIHFGYYLGLNKKGFKINYTQPNTFVEVQSSLGFNIGIIGGWKINDFVTLRLEPGLSSNTKELAFTNIKGGARDSIRKLGGTYLRVPLLVKLNTKRLGNMRPYVVGGASYDYNFSSNENHPDDNFSGEFRMKTHNFSYEIGLGVDLYLYWFIFSPSIRGVFAINNELKPDHTPNSPWTEPIDYFGTRGVFLNLAFH</sequence>
<evidence type="ECO:0000313" key="2">
    <source>
        <dbReference type="EMBL" id="MDT0553249.1"/>
    </source>
</evidence>
<reference evidence="2 3" key="1">
    <citation type="submission" date="2023-09" db="EMBL/GenBank/DDBJ databases">
        <authorList>
            <person name="Rey-Velasco X."/>
        </authorList>
    </citation>
    <scope>NUCLEOTIDE SEQUENCE [LARGE SCALE GENOMIC DNA]</scope>
    <source>
        <strain evidence="2 3">P050</strain>
    </source>
</reference>
<dbReference type="RefSeq" id="WP_311593240.1">
    <property type="nucleotide sequence ID" value="NZ_JAVRHV010000003.1"/>
</dbReference>
<dbReference type="Pfam" id="PF13568">
    <property type="entry name" value="OMP_b-brl_2"/>
    <property type="match status" value="1"/>
</dbReference>
<feature type="domain" description="Outer membrane protein beta-barrel" evidence="1">
    <location>
        <begin position="35"/>
        <end position="202"/>
    </location>
</feature>
<dbReference type="InterPro" id="IPR011250">
    <property type="entry name" value="OMP/PagP_B-barrel"/>
</dbReference>
<keyword evidence="3" id="KW-1185">Reference proteome</keyword>
<evidence type="ECO:0000313" key="3">
    <source>
        <dbReference type="Proteomes" id="UP001252186"/>
    </source>
</evidence>
<evidence type="ECO:0000259" key="1">
    <source>
        <dbReference type="Pfam" id="PF13568"/>
    </source>
</evidence>
<proteinExistence type="predicted"/>
<dbReference type="SUPFAM" id="SSF56925">
    <property type="entry name" value="OMPA-like"/>
    <property type="match status" value="1"/>
</dbReference>
<comment type="caution">
    <text evidence="2">The sequence shown here is derived from an EMBL/GenBank/DDBJ whole genome shotgun (WGS) entry which is preliminary data.</text>
</comment>
<accession>A0ABU2Y4X8</accession>
<organism evidence="2 3">
    <name type="scientific">Urechidicola vernalis</name>
    <dbReference type="NCBI Taxonomy" id="3075600"/>
    <lineage>
        <taxon>Bacteria</taxon>
        <taxon>Pseudomonadati</taxon>
        <taxon>Bacteroidota</taxon>
        <taxon>Flavobacteriia</taxon>
        <taxon>Flavobacteriales</taxon>
        <taxon>Flavobacteriaceae</taxon>
        <taxon>Urechidicola</taxon>
    </lineage>
</organism>
<dbReference type="Proteomes" id="UP001252186">
    <property type="component" value="Unassembled WGS sequence"/>
</dbReference>
<dbReference type="Gene3D" id="2.40.160.20">
    <property type="match status" value="1"/>
</dbReference>
<dbReference type="InterPro" id="IPR025665">
    <property type="entry name" value="Beta-barrel_OMP_2"/>
</dbReference>
<gene>
    <name evidence="2" type="ORF">RM519_08335</name>
</gene>
<name>A0ABU2Y4X8_9FLAO</name>
<protein>
    <submittedName>
        <fullName evidence="2">Porin family protein</fullName>
    </submittedName>
</protein>
<dbReference type="EMBL" id="JAVRHV010000003">
    <property type="protein sequence ID" value="MDT0553249.1"/>
    <property type="molecule type" value="Genomic_DNA"/>
</dbReference>